<comment type="caution">
    <text evidence="3">The sequence shown here is derived from an EMBL/GenBank/DDBJ whole genome shotgun (WGS) entry which is preliminary data.</text>
</comment>
<dbReference type="Proteomes" id="UP001283361">
    <property type="component" value="Unassembled WGS sequence"/>
</dbReference>
<sequence length="117" mass="13039">MTYLLPNLKAFSICFLGHAQKPRQFFVLINPYSGRKSASRIFHKKVAPLLTACGVSFTTHETRGPGDAANVCRDLDFSNLDGLCGYQRQARVSTGNQQNRATLRQEVQEELSSRSFG</sequence>
<dbReference type="GO" id="GO:0016773">
    <property type="term" value="F:phosphotransferase activity, alcohol group as acceptor"/>
    <property type="evidence" value="ECO:0007669"/>
    <property type="project" value="UniProtKB-ARBA"/>
</dbReference>
<organism evidence="3 4">
    <name type="scientific">Elysia crispata</name>
    <name type="common">lettuce slug</name>
    <dbReference type="NCBI Taxonomy" id="231223"/>
    <lineage>
        <taxon>Eukaryota</taxon>
        <taxon>Metazoa</taxon>
        <taxon>Spiralia</taxon>
        <taxon>Lophotrochozoa</taxon>
        <taxon>Mollusca</taxon>
        <taxon>Gastropoda</taxon>
        <taxon>Heterobranchia</taxon>
        <taxon>Euthyneura</taxon>
        <taxon>Panpulmonata</taxon>
        <taxon>Sacoglossa</taxon>
        <taxon>Placobranchoidea</taxon>
        <taxon>Plakobranchidae</taxon>
        <taxon>Elysia</taxon>
    </lineage>
</organism>
<dbReference type="EMBL" id="JAWDGP010004530">
    <property type="protein sequence ID" value="KAK3763589.1"/>
    <property type="molecule type" value="Genomic_DNA"/>
</dbReference>
<dbReference type="GO" id="GO:0001727">
    <property type="term" value="F:lipid kinase activity"/>
    <property type="evidence" value="ECO:0007669"/>
    <property type="project" value="UniProtKB-ARBA"/>
</dbReference>
<dbReference type="SUPFAM" id="SSF111331">
    <property type="entry name" value="NAD kinase/diacylglycerol kinase-like"/>
    <property type="match status" value="1"/>
</dbReference>
<evidence type="ECO:0000313" key="4">
    <source>
        <dbReference type="Proteomes" id="UP001283361"/>
    </source>
</evidence>
<keyword evidence="4" id="KW-1185">Reference proteome</keyword>
<evidence type="ECO:0000313" key="3">
    <source>
        <dbReference type="EMBL" id="KAK3763589.1"/>
    </source>
</evidence>
<dbReference type="InterPro" id="IPR017438">
    <property type="entry name" value="ATP-NAD_kinase_N"/>
</dbReference>
<name>A0AAE1DAJ0_9GAST</name>
<dbReference type="GO" id="GO:0005737">
    <property type="term" value="C:cytoplasm"/>
    <property type="evidence" value="ECO:0007669"/>
    <property type="project" value="TreeGrafter"/>
</dbReference>
<dbReference type="InterPro" id="IPR050187">
    <property type="entry name" value="Lipid_Phosphate_FormReg"/>
</dbReference>
<dbReference type="Pfam" id="PF00781">
    <property type="entry name" value="DAGK_cat"/>
    <property type="match status" value="1"/>
</dbReference>
<evidence type="ECO:0000259" key="2">
    <source>
        <dbReference type="PROSITE" id="PS50146"/>
    </source>
</evidence>
<accession>A0AAE1DAJ0</accession>
<dbReference type="PANTHER" id="PTHR12358:SF31">
    <property type="entry name" value="ACYLGLYCEROL KINASE, MITOCHONDRIAL"/>
    <property type="match status" value="1"/>
</dbReference>
<gene>
    <name evidence="3" type="ORF">RRG08_057012</name>
</gene>
<proteinExistence type="predicted"/>
<dbReference type="InterPro" id="IPR001206">
    <property type="entry name" value="Diacylglycerol_kinase_cat_dom"/>
</dbReference>
<reference evidence="3" key="1">
    <citation type="journal article" date="2023" name="G3 (Bethesda)">
        <title>A reference genome for the long-term kleptoplast-retaining sea slug Elysia crispata morphotype clarki.</title>
        <authorList>
            <person name="Eastman K.E."/>
            <person name="Pendleton A.L."/>
            <person name="Shaikh M.A."/>
            <person name="Suttiyut T."/>
            <person name="Ogas R."/>
            <person name="Tomko P."/>
            <person name="Gavelis G."/>
            <person name="Widhalm J.R."/>
            <person name="Wisecaver J.H."/>
        </authorList>
    </citation>
    <scope>NUCLEOTIDE SEQUENCE</scope>
    <source>
        <strain evidence="3">ECLA1</strain>
    </source>
</reference>
<dbReference type="AlphaFoldDB" id="A0AAE1DAJ0"/>
<feature type="region of interest" description="Disordered" evidence="1">
    <location>
        <begin position="95"/>
        <end position="117"/>
    </location>
</feature>
<feature type="domain" description="DAGKc" evidence="2">
    <location>
        <begin position="20"/>
        <end position="83"/>
    </location>
</feature>
<dbReference type="PANTHER" id="PTHR12358">
    <property type="entry name" value="SPHINGOSINE KINASE"/>
    <property type="match status" value="1"/>
</dbReference>
<protein>
    <recommendedName>
        <fullName evidence="2">DAGKc domain-containing protein</fullName>
    </recommendedName>
</protein>
<dbReference type="InterPro" id="IPR016064">
    <property type="entry name" value="NAD/diacylglycerol_kinase_sf"/>
</dbReference>
<dbReference type="GO" id="GO:0046512">
    <property type="term" value="P:sphingosine biosynthetic process"/>
    <property type="evidence" value="ECO:0007669"/>
    <property type="project" value="TreeGrafter"/>
</dbReference>
<dbReference type="PROSITE" id="PS50146">
    <property type="entry name" value="DAGK"/>
    <property type="match status" value="1"/>
</dbReference>
<dbReference type="Gene3D" id="3.40.50.10330">
    <property type="entry name" value="Probable inorganic polyphosphate/atp-NAD kinase, domain 1"/>
    <property type="match status" value="1"/>
</dbReference>
<evidence type="ECO:0000256" key="1">
    <source>
        <dbReference type="SAM" id="MobiDB-lite"/>
    </source>
</evidence>
<dbReference type="GO" id="GO:0016020">
    <property type="term" value="C:membrane"/>
    <property type="evidence" value="ECO:0007669"/>
    <property type="project" value="TreeGrafter"/>
</dbReference>